<organism evidence="5 6">
    <name type="scientific">Holtiella tumoricola</name>
    <dbReference type="NCBI Taxonomy" id="3018743"/>
    <lineage>
        <taxon>Bacteria</taxon>
        <taxon>Bacillati</taxon>
        <taxon>Bacillota</taxon>
        <taxon>Clostridia</taxon>
        <taxon>Lachnospirales</taxon>
        <taxon>Cellulosilyticaceae</taxon>
        <taxon>Holtiella</taxon>
    </lineage>
</organism>
<dbReference type="GO" id="GO:0051536">
    <property type="term" value="F:iron-sulfur cluster binding"/>
    <property type="evidence" value="ECO:0007669"/>
    <property type="project" value="UniProtKB-KW"/>
</dbReference>
<dbReference type="NCBIfam" id="TIGR03315">
    <property type="entry name" value="Se_ygfK"/>
    <property type="match status" value="1"/>
</dbReference>
<dbReference type="InterPro" id="IPR028261">
    <property type="entry name" value="DPD_II"/>
</dbReference>
<protein>
    <submittedName>
        <fullName evidence="5">Selenate reductase subunit YgfK</fullName>
    </submittedName>
</protein>
<dbReference type="PANTHER" id="PTHR42783:SF3">
    <property type="entry name" value="GLUTAMATE SYNTHASE [NADPH] SMALL CHAIN-RELATED"/>
    <property type="match status" value="1"/>
</dbReference>
<dbReference type="InterPro" id="IPR023753">
    <property type="entry name" value="FAD/NAD-binding_dom"/>
</dbReference>
<dbReference type="EMBL" id="JAQIFT010000013">
    <property type="protein sequence ID" value="MDA3730442.1"/>
    <property type="molecule type" value="Genomic_DNA"/>
</dbReference>
<dbReference type="Pfam" id="PF14691">
    <property type="entry name" value="Fer4_20"/>
    <property type="match status" value="1"/>
</dbReference>
<dbReference type="PROSITE" id="PS00198">
    <property type="entry name" value="4FE4S_FER_1"/>
    <property type="match status" value="1"/>
</dbReference>
<gene>
    <name evidence="5" type="primary">ygfK</name>
    <name evidence="5" type="ORF">PBV87_02840</name>
</gene>
<dbReference type="SUPFAM" id="SSF51395">
    <property type="entry name" value="FMN-linked oxidoreductases"/>
    <property type="match status" value="1"/>
</dbReference>
<evidence type="ECO:0000256" key="3">
    <source>
        <dbReference type="ARBA" id="ARBA00023014"/>
    </source>
</evidence>
<comment type="caution">
    <text evidence="5">The sequence shown here is derived from an EMBL/GenBank/DDBJ whole genome shotgun (WGS) entry which is preliminary data.</text>
</comment>
<dbReference type="Gene3D" id="3.40.50.720">
    <property type="entry name" value="NAD(P)-binding Rossmann-like Domain"/>
    <property type="match status" value="1"/>
</dbReference>
<dbReference type="GO" id="GO:0016491">
    <property type="term" value="F:oxidoreductase activity"/>
    <property type="evidence" value="ECO:0007669"/>
    <property type="project" value="InterPro"/>
</dbReference>
<dbReference type="AlphaFoldDB" id="A0AA42IZF4"/>
<keyword evidence="6" id="KW-1185">Reference proteome</keyword>
<dbReference type="SUPFAM" id="SSF51971">
    <property type="entry name" value="Nucleotide-binding domain"/>
    <property type="match status" value="1"/>
</dbReference>
<dbReference type="Proteomes" id="UP001169242">
    <property type="component" value="Unassembled WGS sequence"/>
</dbReference>
<dbReference type="InterPro" id="IPR009051">
    <property type="entry name" value="Helical_ferredxn"/>
</dbReference>
<dbReference type="InterPro" id="IPR017701">
    <property type="entry name" value="Se_rdtase_YgfK"/>
</dbReference>
<dbReference type="InterPro" id="IPR036188">
    <property type="entry name" value="FAD/NAD-bd_sf"/>
</dbReference>
<keyword evidence="2" id="KW-0408">Iron</keyword>
<dbReference type="Gene3D" id="1.10.1060.10">
    <property type="entry name" value="Alpha-helical ferredoxin"/>
    <property type="match status" value="1"/>
</dbReference>
<dbReference type="SUPFAM" id="SSF46548">
    <property type="entry name" value="alpha-helical ferredoxin"/>
    <property type="match status" value="1"/>
</dbReference>
<dbReference type="InterPro" id="IPR017900">
    <property type="entry name" value="4Fe4S_Fe_S_CS"/>
</dbReference>
<evidence type="ECO:0000259" key="4">
    <source>
        <dbReference type="PROSITE" id="PS51379"/>
    </source>
</evidence>
<accession>A0AA42IZF4</accession>
<proteinExistence type="predicted"/>
<evidence type="ECO:0000256" key="2">
    <source>
        <dbReference type="ARBA" id="ARBA00023004"/>
    </source>
</evidence>
<dbReference type="RefSeq" id="WP_271011071.1">
    <property type="nucleotide sequence ID" value="NZ_JAQIFT010000013.1"/>
</dbReference>
<evidence type="ECO:0000256" key="1">
    <source>
        <dbReference type="ARBA" id="ARBA00022723"/>
    </source>
</evidence>
<feature type="domain" description="4Fe-4S ferredoxin-type" evidence="4">
    <location>
        <begin position="910"/>
        <end position="938"/>
    </location>
</feature>
<evidence type="ECO:0000313" key="5">
    <source>
        <dbReference type="EMBL" id="MDA3730442.1"/>
    </source>
</evidence>
<dbReference type="SUPFAM" id="SSF54862">
    <property type="entry name" value="4Fe-4S ferredoxins"/>
    <property type="match status" value="1"/>
</dbReference>
<dbReference type="InterPro" id="IPR017896">
    <property type="entry name" value="4Fe4S_Fe-S-bd"/>
</dbReference>
<dbReference type="Gene3D" id="3.50.50.60">
    <property type="entry name" value="FAD/NAD(P)-binding domain"/>
    <property type="match status" value="1"/>
</dbReference>
<evidence type="ECO:0000313" key="6">
    <source>
        <dbReference type="Proteomes" id="UP001169242"/>
    </source>
</evidence>
<dbReference type="PANTHER" id="PTHR42783">
    <property type="entry name" value="GLUTAMATE SYNTHASE [NADPH] SMALL CHAIN"/>
    <property type="match status" value="1"/>
</dbReference>
<keyword evidence="3" id="KW-0411">Iron-sulfur</keyword>
<reference evidence="5" key="1">
    <citation type="journal article" date="2023" name="Int. J. Syst. Evol. Microbiol.">
        <title>&lt;i&gt;Holtiella tumoricola&lt;/i&gt; gen. nov. sp. nov., isolated from a human clinical sample.</title>
        <authorList>
            <person name="Allen-Vercoe E."/>
            <person name="Daigneault M.C."/>
            <person name="Vancuren S.J."/>
            <person name="Cochrane K."/>
            <person name="O'Neal L.L."/>
            <person name="Sankaranarayanan K."/>
            <person name="Lawson P.A."/>
        </authorList>
    </citation>
    <scope>NUCLEOTIDE SEQUENCE</scope>
    <source>
        <strain evidence="5">CC70A</strain>
    </source>
</reference>
<dbReference type="Gene3D" id="3.30.70.20">
    <property type="match status" value="1"/>
</dbReference>
<dbReference type="PRINTS" id="PR00419">
    <property type="entry name" value="ADXRDTASE"/>
</dbReference>
<sequence length="1007" mass="111144">MNDRMTPLSFDALMQWALKDPKHIMGVTPIAISEKVSVPPFKLYEESLEMPFGPAAGPHTQLAQNIIAAYVGGARFFELKTVQTLDGEDLPVAKPCILASDEAYNVEWSTELTVPEAQAEYIKAWFALKLLSKVYHLGDPNGFIFNMSVGYDLTGIRSPKIDAFIEGLKDASHTTIWKTCMDWAKNNLACLPSIDLDYIEQISPHVSRSITLSTLHGCPPDEIERIATYLLTSKQVHTFIKCNPTLLGYTYVREKLNEMGYAYMDFDSHHFDHDLQFNEAVPLIRRMQQLAQDLGLTFGVKLTNTFPVKITRNELPGEEMYLSGRALFPLSISLATKLSEAFSGMLPMSFSGGADAFNLMELFKAGLYPITCATTLLKPGGYNRFRQIAKTFIQALETNTLTGTPALPTHCETLRQLTSTMVTDSHYTKPLKPTLPKKFPYASPLLDCTIAPCTKGCPIEQDIPLYTRLVASEKYEEALQVITDKNPLPFMTGTLCNHLCTRSCRRNFYEESLAIREMKLEAAKNGLMSLLTSMGTPPTHLCDHRVAIIGGGPAGLSAAYFLARSGMDVTVFEKEKSLGGVVRYIIPEFRISLKAINSDLCFINQWGISFETGKTVHSTQSLKDAGYHYIVVATGATVPGTLKLNGMTPLPSLEFLRQYKESQGALNLGRHVIVIGGGNTAMDAARAAKRVPGVETVTIVYRRTKAYMPADVEELDAAISEGILFEELLSPKNYKENQLICQRMQLGEADASGRMRPIPLEEVISLAADTIISAIGDQIDQDFFAKNQIPLTDGGMVQYDESSLEVTPNVFIAGDVKQGPATIVKAIADGRLVADTILQREQLTYPSLELNIDMATIAYPTSSCYGILKKAQTGHQEANRCLGCDTTCSCCVDVCPNRANLALEVDGQTQIVHLDALCNACGNCSAFCPYESSPYLTKFTLFNTLKDFESSTNPGCFVVDLASQRLRLRLNGEDSIIDLQTWNKEPKLRALLTMLLKDYTYLIGLGK</sequence>
<keyword evidence="1" id="KW-0479">Metal-binding</keyword>
<dbReference type="GO" id="GO:0046872">
    <property type="term" value="F:metal ion binding"/>
    <property type="evidence" value="ECO:0007669"/>
    <property type="project" value="UniProtKB-KW"/>
</dbReference>
<dbReference type="PROSITE" id="PS51379">
    <property type="entry name" value="4FE4S_FER_2"/>
    <property type="match status" value="1"/>
</dbReference>
<name>A0AA42IZF4_9FIRM</name>
<dbReference type="Pfam" id="PF07992">
    <property type="entry name" value="Pyr_redox_2"/>
    <property type="match status" value="1"/>
</dbReference>